<evidence type="ECO:0000256" key="1">
    <source>
        <dbReference type="ARBA" id="ARBA00004167"/>
    </source>
</evidence>
<dbReference type="NCBIfam" id="TIGR01352">
    <property type="entry name" value="tonB_Cterm"/>
    <property type="match status" value="1"/>
</dbReference>
<evidence type="ECO:0000256" key="2">
    <source>
        <dbReference type="ARBA" id="ARBA00022692"/>
    </source>
</evidence>
<comment type="subcellular location">
    <subcellularLocation>
        <location evidence="1">Membrane</location>
        <topology evidence="1">Single-pass membrane protein</topology>
    </subcellularLocation>
</comment>
<organism evidence="6 7">
    <name type="scientific">Sphingomonas canadensis</name>
    <dbReference type="NCBI Taxonomy" id="1219257"/>
    <lineage>
        <taxon>Bacteria</taxon>
        <taxon>Pseudomonadati</taxon>
        <taxon>Pseudomonadota</taxon>
        <taxon>Alphaproteobacteria</taxon>
        <taxon>Sphingomonadales</taxon>
        <taxon>Sphingomonadaceae</taxon>
        <taxon>Sphingomonas</taxon>
    </lineage>
</organism>
<evidence type="ECO:0000256" key="4">
    <source>
        <dbReference type="ARBA" id="ARBA00023136"/>
    </source>
</evidence>
<dbReference type="InterPro" id="IPR006260">
    <property type="entry name" value="TonB/TolA_C"/>
</dbReference>
<feature type="domain" description="TonB C-terminal" evidence="5">
    <location>
        <begin position="397"/>
        <end position="490"/>
    </location>
</feature>
<proteinExistence type="predicted"/>
<keyword evidence="7" id="KW-1185">Reference proteome</keyword>
<evidence type="ECO:0000313" key="7">
    <source>
        <dbReference type="Proteomes" id="UP001596977"/>
    </source>
</evidence>
<name>A0ABW3H934_9SPHN</name>
<evidence type="ECO:0000259" key="5">
    <source>
        <dbReference type="PROSITE" id="PS52015"/>
    </source>
</evidence>
<dbReference type="Proteomes" id="UP001596977">
    <property type="component" value="Unassembled WGS sequence"/>
</dbReference>
<dbReference type="RefSeq" id="WP_264944924.1">
    <property type="nucleotide sequence ID" value="NZ_JAPDRA010000006.1"/>
</dbReference>
<gene>
    <name evidence="6" type="ORF">ACFQ1E_13260</name>
</gene>
<keyword evidence="3" id="KW-1133">Transmembrane helix</keyword>
<comment type="caution">
    <text evidence="6">The sequence shown here is derived from an EMBL/GenBank/DDBJ whole genome shotgun (WGS) entry which is preliminary data.</text>
</comment>
<dbReference type="Pfam" id="PF03544">
    <property type="entry name" value="TonB_C"/>
    <property type="match status" value="1"/>
</dbReference>
<evidence type="ECO:0000313" key="6">
    <source>
        <dbReference type="EMBL" id="MFD0947312.1"/>
    </source>
</evidence>
<sequence>MEYSWKQDYRYVSLMVLWNSDGSAPVSAGQFGSDFAGAKWSEGLIMYGPYDTPVRQEAGLCPGGKAMLRDLFRYSLKEELPGNAFVAACSVNNYLNAARKRVVGLIVVVAVPKKAASSAPGPVRAAPAACSTSLLAGQWRASGPQLSAKGLSIDFANFGAVRPHGANQPALQGRFGIHSAHRNHLSLLPEAIYTNAPGQMIGGKCLIPLVRAPIDSNVSRTAALVDPATDSLRFISDGTGYGGQPGNYRLFAAAATEGLPNMGGRWVRGAAAPEPERICRPADINGQWSRPDGALVTFAGVGSYRDGGNASMQRHPGFWLQSQMKFTGVRHVRGCTYSAKCFTTKRTYVDGKPNYSILEDTCEITVDPAGKKMRTTGSHGSYVRGNIPAPPQPRTIKRADVLKRPDMSLVNYPDRAAKAGIGGKVDITLTVGTDGRATDCVVTSPPLGAGLDEASCQIWMRQARFSPELVDGEPAESKVRTSVVWRAPSD</sequence>
<keyword evidence="4" id="KW-0472">Membrane</keyword>
<dbReference type="InterPro" id="IPR037682">
    <property type="entry name" value="TonB_C"/>
</dbReference>
<reference evidence="7" key="1">
    <citation type="journal article" date="2019" name="Int. J. Syst. Evol. Microbiol.">
        <title>The Global Catalogue of Microorganisms (GCM) 10K type strain sequencing project: providing services to taxonomists for standard genome sequencing and annotation.</title>
        <authorList>
            <consortium name="The Broad Institute Genomics Platform"/>
            <consortium name="The Broad Institute Genome Sequencing Center for Infectious Disease"/>
            <person name="Wu L."/>
            <person name="Ma J."/>
        </authorList>
    </citation>
    <scope>NUCLEOTIDE SEQUENCE [LARGE SCALE GENOMIC DNA]</scope>
    <source>
        <strain evidence="7">CCUG 62982</strain>
    </source>
</reference>
<dbReference type="Gene3D" id="3.30.1150.10">
    <property type="match status" value="1"/>
</dbReference>
<dbReference type="EMBL" id="JBHTJG010000006">
    <property type="protein sequence ID" value="MFD0947312.1"/>
    <property type="molecule type" value="Genomic_DNA"/>
</dbReference>
<evidence type="ECO:0000256" key="3">
    <source>
        <dbReference type="ARBA" id="ARBA00022989"/>
    </source>
</evidence>
<dbReference type="PROSITE" id="PS52015">
    <property type="entry name" value="TONB_CTD"/>
    <property type="match status" value="1"/>
</dbReference>
<accession>A0ABW3H934</accession>
<keyword evidence="2" id="KW-0812">Transmembrane</keyword>
<protein>
    <submittedName>
        <fullName evidence="6">Energy transducer TonB</fullName>
    </submittedName>
</protein>
<dbReference type="SUPFAM" id="SSF74653">
    <property type="entry name" value="TolA/TonB C-terminal domain"/>
    <property type="match status" value="1"/>
</dbReference>